<dbReference type="PANTHER" id="PTHR10067">
    <property type="entry name" value="PHOSPHATIDYLSERINE DECARBOXYLASE"/>
    <property type="match status" value="1"/>
</dbReference>
<keyword evidence="2" id="KW-0456">Lyase</keyword>
<accession>A0ABN9LQH8</accession>
<evidence type="ECO:0000256" key="2">
    <source>
        <dbReference type="ARBA" id="ARBA00023239"/>
    </source>
</evidence>
<evidence type="ECO:0000313" key="5">
    <source>
        <dbReference type="Proteomes" id="UP001176940"/>
    </source>
</evidence>
<feature type="region of interest" description="Disordered" evidence="3">
    <location>
        <begin position="146"/>
        <end position="174"/>
    </location>
</feature>
<feature type="compositionally biased region" description="Basic and acidic residues" evidence="3">
    <location>
        <begin position="56"/>
        <end position="65"/>
    </location>
</feature>
<evidence type="ECO:0000313" key="4">
    <source>
        <dbReference type="EMBL" id="CAJ0947948.1"/>
    </source>
</evidence>
<protein>
    <submittedName>
        <fullName evidence="4">Uncharacterized protein</fullName>
    </submittedName>
</protein>
<name>A0ABN9LQH8_9NEOB</name>
<proteinExistence type="predicted"/>
<sequence length="299" mass="34215">MFTLATSVNVKKNQTLHTYIPVSVLRRCASLHCERWPESVTALLSGWRSQSVQRSRAPEDRHRNPDVYPGYPGTGIVGRWRAVCVTALQRRSDRDRCLDRCSVTKCDEGPACSDLAPKEMVRCRKPVVNPLPSRCNLRKVKLHVRRTRAASATNPTREEQADTSESAKLDNSSSSRRARFRLQFPQLALRRRLGQLTCMSRSALKLRSWPLTILYYLLPFAALRPLARVGWRPTSRVAIYKSVPTRLLSRAWGRLNQVELPTWLRKPVYSLYIWTFGVKHERGGSGRFAPLPKSQRILP</sequence>
<dbReference type="InterPro" id="IPR003817">
    <property type="entry name" value="PS_Dcarbxylase"/>
</dbReference>
<evidence type="ECO:0000256" key="3">
    <source>
        <dbReference type="SAM" id="MobiDB-lite"/>
    </source>
</evidence>
<keyword evidence="5" id="KW-1185">Reference proteome</keyword>
<comment type="caution">
    <text evidence="4">The sequence shown here is derived from an EMBL/GenBank/DDBJ whole genome shotgun (WGS) entry which is preliminary data.</text>
</comment>
<reference evidence="4" key="1">
    <citation type="submission" date="2023-07" db="EMBL/GenBank/DDBJ databases">
        <authorList>
            <person name="Stuckert A."/>
        </authorList>
    </citation>
    <scope>NUCLEOTIDE SEQUENCE</scope>
</reference>
<feature type="compositionally biased region" description="Basic and acidic residues" evidence="3">
    <location>
        <begin position="156"/>
        <end position="168"/>
    </location>
</feature>
<keyword evidence="1" id="KW-0210">Decarboxylase</keyword>
<dbReference type="Proteomes" id="UP001176940">
    <property type="component" value="Unassembled WGS sequence"/>
</dbReference>
<gene>
    <name evidence="4" type="ORF">RIMI_LOCUS11895836</name>
</gene>
<feature type="region of interest" description="Disordered" evidence="3">
    <location>
        <begin position="51"/>
        <end position="70"/>
    </location>
</feature>
<dbReference type="PANTHER" id="PTHR10067:SF6">
    <property type="entry name" value="PHOSPHATIDYLSERINE DECARBOXYLASE PROENZYME, MITOCHONDRIAL"/>
    <property type="match status" value="1"/>
</dbReference>
<dbReference type="EMBL" id="CAUEEQ010027523">
    <property type="protein sequence ID" value="CAJ0947948.1"/>
    <property type="molecule type" value="Genomic_DNA"/>
</dbReference>
<evidence type="ECO:0000256" key="1">
    <source>
        <dbReference type="ARBA" id="ARBA00022793"/>
    </source>
</evidence>
<organism evidence="4 5">
    <name type="scientific">Ranitomeya imitator</name>
    <name type="common">mimic poison frog</name>
    <dbReference type="NCBI Taxonomy" id="111125"/>
    <lineage>
        <taxon>Eukaryota</taxon>
        <taxon>Metazoa</taxon>
        <taxon>Chordata</taxon>
        <taxon>Craniata</taxon>
        <taxon>Vertebrata</taxon>
        <taxon>Euteleostomi</taxon>
        <taxon>Amphibia</taxon>
        <taxon>Batrachia</taxon>
        <taxon>Anura</taxon>
        <taxon>Neobatrachia</taxon>
        <taxon>Hyloidea</taxon>
        <taxon>Dendrobatidae</taxon>
        <taxon>Dendrobatinae</taxon>
        <taxon>Ranitomeya</taxon>
    </lineage>
</organism>